<dbReference type="InterPro" id="IPR036847">
    <property type="entry name" value="RimP_C_sf"/>
</dbReference>
<dbReference type="InterPro" id="IPR028989">
    <property type="entry name" value="RimP_N"/>
</dbReference>
<dbReference type="InterPro" id="IPR028998">
    <property type="entry name" value="RimP_C"/>
</dbReference>
<dbReference type="CDD" id="cd01734">
    <property type="entry name" value="YlxS_C"/>
    <property type="match status" value="1"/>
</dbReference>
<dbReference type="PANTHER" id="PTHR33867:SF1">
    <property type="entry name" value="RIBOSOME MATURATION FACTOR RIMP"/>
    <property type="match status" value="1"/>
</dbReference>
<comment type="caution">
    <text evidence="6">The sequence shown here is derived from an EMBL/GenBank/DDBJ whole genome shotgun (WGS) entry which is preliminary data.</text>
</comment>
<name>A0A7C3MIS2_DICTH</name>
<keyword evidence="1 3" id="KW-0963">Cytoplasm</keyword>
<sequence length="156" mass="18324">MKDQIHMEFIKKLRSIVEPVCERYYFELVDLEYQRESRGWVLRVFVDKVGGVTVEDCAYISEKISKELDIHDPIPHSYVLEVSSPGLDRPLKKRRDFDRHVGEKVNILLLENIEGRRKVEGKIISTDEENVIIEVDGKFIHIPFSKIKKARLIVEF</sequence>
<protein>
    <recommendedName>
        <fullName evidence="3">Ribosome maturation factor RimP</fullName>
    </recommendedName>
</protein>
<reference evidence="6" key="1">
    <citation type="journal article" date="2020" name="mSystems">
        <title>Genome- and Community-Level Interaction Insights into Carbon Utilization and Element Cycling Functions of Hydrothermarchaeota in Hydrothermal Sediment.</title>
        <authorList>
            <person name="Zhou Z."/>
            <person name="Liu Y."/>
            <person name="Xu W."/>
            <person name="Pan J."/>
            <person name="Luo Z.H."/>
            <person name="Li M."/>
        </authorList>
    </citation>
    <scope>NUCLEOTIDE SEQUENCE [LARGE SCALE GENOMIC DNA]</scope>
    <source>
        <strain evidence="6">SpSt-81</strain>
    </source>
</reference>
<accession>A0A7C3MIS2</accession>
<gene>
    <name evidence="3" type="primary">rimP</name>
    <name evidence="6" type="ORF">ENW00_02185</name>
</gene>
<evidence type="ECO:0000313" key="6">
    <source>
        <dbReference type="EMBL" id="HFX12953.1"/>
    </source>
</evidence>
<dbReference type="Gene3D" id="3.30.300.70">
    <property type="entry name" value="RimP-like superfamily, N-terminal"/>
    <property type="match status" value="1"/>
</dbReference>
<feature type="domain" description="Ribosome maturation factor RimP N-terminal" evidence="4">
    <location>
        <begin position="16"/>
        <end position="88"/>
    </location>
</feature>
<dbReference type="Pfam" id="PF02576">
    <property type="entry name" value="RimP_N"/>
    <property type="match status" value="1"/>
</dbReference>
<dbReference type="Gene3D" id="2.30.30.180">
    <property type="entry name" value="Ribosome maturation factor RimP, C-terminal domain"/>
    <property type="match status" value="1"/>
</dbReference>
<dbReference type="InterPro" id="IPR003728">
    <property type="entry name" value="Ribosome_maturation_RimP"/>
</dbReference>
<dbReference type="SUPFAM" id="SSF74942">
    <property type="entry name" value="YhbC-like, C-terminal domain"/>
    <property type="match status" value="1"/>
</dbReference>
<comment type="subcellular location">
    <subcellularLocation>
        <location evidence="3">Cytoplasm</location>
    </subcellularLocation>
</comment>
<dbReference type="GO" id="GO:0006412">
    <property type="term" value="P:translation"/>
    <property type="evidence" value="ECO:0007669"/>
    <property type="project" value="TreeGrafter"/>
</dbReference>
<evidence type="ECO:0000259" key="5">
    <source>
        <dbReference type="Pfam" id="PF17384"/>
    </source>
</evidence>
<proteinExistence type="inferred from homology"/>
<comment type="similarity">
    <text evidence="3">Belongs to the RimP family.</text>
</comment>
<feature type="domain" description="Ribosome maturation factor RimP C-terminal" evidence="5">
    <location>
        <begin position="91"/>
        <end position="156"/>
    </location>
</feature>
<dbReference type="FunFam" id="3.30.300.70:FF:000001">
    <property type="entry name" value="Ribosome maturation factor RimP"/>
    <property type="match status" value="1"/>
</dbReference>
<dbReference type="EMBL" id="DTIN01000009">
    <property type="protein sequence ID" value="HFX12953.1"/>
    <property type="molecule type" value="Genomic_DNA"/>
</dbReference>
<dbReference type="GO" id="GO:0000028">
    <property type="term" value="P:ribosomal small subunit assembly"/>
    <property type="evidence" value="ECO:0007669"/>
    <property type="project" value="TreeGrafter"/>
</dbReference>
<dbReference type="GO" id="GO:0005829">
    <property type="term" value="C:cytosol"/>
    <property type="evidence" value="ECO:0007669"/>
    <property type="project" value="TreeGrafter"/>
</dbReference>
<organism evidence="6">
    <name type="scientific">Dictyoglomus thermophilum</name>
    <dbReference type="NCBI Taxonomy" id="14"/>
    <lineage>
        <taxon>Bacteria</taxon>
        <taxon>Pseudomonadati</taxon>
        <taxon>Dictyoglomota</taxon>
        <taxon>Dictyoglomia</taxon>
        <taxon>Dictyoglomales</taxon>
        <taxon>Dictyoglomaceae</taxon>
        <taxon>Dictyoglomus</taxon>
    </lineage>
</organism>
<dbReference type="AlphaFoldDB" id="A0A7C3MIS2"/>
<dbReference type="InterPro" id="IPR035956">
    <property type="entry name" value="RimP_N_sf"/>
</dbReference>
<dbReference type="HAMAP" id="MF_01077">
    <property type="entry name" value="RimP"/>
    <property type="match status" value="1"/>
</dbReference>
<evidence type="ECO:0000256" key="3">
    <source>
        <dbReference type="HAMAP-Rule" id="MF_01077"/>
    </source>
</evidence>
<evidence type="ECO:0000259" key="4">
    <source>
        <dbReference type="Pfam" id="PF02576"/>
    </source>
</evidence>
<dbReference type="SUPFAM" id="SSF75420">
    <property type="entry name" value="YhbC-like, N-terminal domain"/>
    <property type="match status" value="1"/>
</dbReference>
<dbReference type="PANTHER" id="PTHR33867">
    <property type="entry name" value="RIBOSOME MATURATION FACTOR RIMP"/>
    <property type="match status" value="1"/>
</dbReference>
<evidence type="ECO:0000256" key="2">
    <source>
        <dbReference type="ARBA" id="ARBA00022517"/>
    </source>
</evidence>
<comment type="function">
    <text evidence="3">Required for maturation of 30S ribosomal subunits.</text>
</comment>
<dbReference type="Pfam" id="PF17384">
    <property type="entry name" value="DUF150_C"/>
    <property type="match status" value="1"/>
</dbReference>
<evidence type="ECO:0000256" key="1">
    <source>
        <dbReference type="ARBA" id="ARBA00022490"/>
    </source>
</evidence>
<keyword evidence="2 3" id="KW-0690">Ribosome biogenesis</keyword>